<dbReference type="Gene3D" id="1.10.760.10">
    <property type="entry name" value="Cytochrome c-like domain"/>
    <property type="match status" value="3"/>
</dbReference>
<comment type="caution">
    <text evidence="8">The sequence shown here is derived from an EMBL/GenBank/DDBJ whole genome shotgun (WGS) entry which is preliminary data.</text>
</comment>
<reference evidence="8 9" key="1">
    <citation type="submission" date="2018-10" db="EMBL/GenBank/DDBJ databases">
        <title>Notoacmeibacter sp. M2BS9Y-3-1, whole genome shotgun sequence.</title>
        <authorList>
            <person name="Tuo L."/>
        </authorList>
    </citation>
    <scope>NUCLEOTIDE SEQUENCE [LARGE SCALE GENOMIC DNA]</scope>
    <source>
        <strain evidence="8 9">M2BS9Y-3-1</strain>
    </source>
</reference>
<keyword evidence="3 6" id="KW-0479">Metal-binding</keyword>
<name>A0A3L7JFM5_9HYPH</name>
<dbReference type="InterPro" id="IPR009056">
    <property type="entry name" value="Cyt_c-like_dom"/>
</dbReference>
<evidence type="ECO:0000313" key="8">
    <source>
        <dbReference type="EMBL" id="RLQ89537.1"/>
    </source>
</evidence>
<dbReference type="PANTHER" id="PTHR33751:SF9">
    <property type="entry name" value="CYTOCHROME C4"/>
    <property type="match status" value="1"/>
</dbReference>
<keyword evidence="5 6" id="KW-0408">Iron</keyword>
<dbReference type="Pfam" id="PF00034">
    <property type="entry name" value="Cytochrom_C"/>
    <property type="match status" value="1"/>
</dbReference>
<evidence type="ECO:0000259" key="7">
    <source>
        <dbReference type="PROSITE" id="PS51007"/>
    </source>
</evidence>
<dbReference type="AlphaFoldDB" id="A0A3L7JFM5"/>
<feature type="domain" description="Cytochrome c" evidence="7">
    <location>
        <begin position="68"/>
        <end position="154"/>
    </location>
</feature>
<evidence type="ECO:0000256" key="6">
    <source>
        <dbReference type="PROSITE-ProRule" id="PRU00433"/>
    </source>
</evidence>
<dbReference type="GO" id="GO:0009055">
    <property type="term" value="F:electron transfer activity"/>
    <property type="evidence" value="ECO:0007669"/>
    <property type="project" value="InterPro"/>
</dbReference>
<evidence type="ECO:0000256" key="5">
    <source>
        <dbReference type="ARBA" id="ARBA00023004"/>
    </source>
</evidence>
<dbReference type="PANTHER" id="PTHR33751">
    <property type="entry name" value="CBB3-TYPE CYTOCHROME C OXIDASE SUBUNIT FIXP"/>
    <property type="match status" value="1"/>
</dbReference>
<keyword evidence="1" id="KW-0813">Transport</keyword>
<keyword evidence="2 6" id="KW-0349">Heme</keyword>
<dbReference type="Proteomes" id="UP000281094">
    <property type="component" value="Unassembled WGS sequence"/>
</dbReference>
<dbReference type="PROSITE" id="PS51007">
    <property type="entry name" value="CYTC"/>
    <property type="match status" value="3"/>
</dbReference>
<dbReference type="GO" id="GO:0020037">
    <property type="term" value="F:heme binding"/>
    <property type="evidence" value="ECO:0007669"/>
    <property type="project" value="InterPro"/>
</dbReference>
<feature type="domain" description="Cytochrome c" evidence="7">
    <location>
        <begin position="267"/>
        <end position="358"/>
    </location>
</feature>
<dbReference type="SUPFAM" id="SSF46626">
    <property type="entry name" value="Cytochrome c"/>
    <property type="match status" value="3"/>
</dbReference>
<feature type="domain" description="Cytochrome c" evidence="7">
    <location>
        <begin position="165"/>
        <end position="254"/>
    </location>
</feature>
<gene>
    <name evidence="8" type="ORF">D8780_09615</name>
</gene>
<proteinExistence type="predicted"/>
<evidence type="ECO:0000256" key="1">
    <source>
        <dbReference type="ARBA" id="ARBA00022448"/>
    </source>
</evidence>
<dbReference type="InterPro" id="IPR036909">
    <property type="entry name" value="Cyt_c-like_dom_sf"/>
</dbReference>
<dbReference type="EMBL" id="RCWN01000001">
    <property type="protein sequence ID" value="RLQ89537.1"/>
    <property type="molecule type" value="Genomic_DNA"/>
</dbReference>
<organism evidence="8 9">
    <name type="scientific">Notoacmeibacter ruber</name>
    <dbReference type="NCBI Taxonomy" id="2670375"/>
    <lineage>
        <taxon>Bacteria</taxon>
        <taxon>Pseudomonadati</taxon>
        <taxon>Pseudomonadota</taxon>
        <taxon>Alphaproteobacteria</taxon>
        <taxon>Hyphomicrobiales</taxon>
        <taxon>Notoacmeibacteraceae</taxon>
        <taxon>Notoacmeibacter</taxon>
    </lineage>
</organism>
<protein>
    <recommendedName>
        <fullName evidence="7">Cytochrome c domain-containing protein</fullName>
    </recommendedName>
</protein>
<keyword evidence="9" id="KW-1185">Reference proteome</keyword>
<evidence type="ECO:0000256" key="2">
    <source>
        <dbReference type="ARBA" id="ARBA00022617"/>
    </source>
</evidence>
<dbReference type="Pfam" id="PF13442">
    <property type="entry name" value="Cytochrome_CBB3"/>
    <property type="match status" value="1"/>
</dbReference>
<evidence type="ECO:0000313" key="9">
    <source>
        <dbReference type="Proteomes" id="UP000281094"/>
    </source>
</evidence>
<accession>A0A3L7JFM5</accession>
<evidence type="ECO:0000256" key="4">
    <source>
        <dbReference type="ARBA" id="ARBA00022982"/>
    </source>
</evidence>
<sequence>MIAAHLAILAILGLVIAGTVVFGGLYNVSARLGHLPGVSWVLHTTYHNSVDLYAPPESEVPPDLDDAGRIALGAGHFDQACRFCHASPGEQQSQTAQAMNPRPPHIEEAADHWQPRHFFWIVHEGVKMSGMPQWPTASRDDGVWSVVAFLMAVKEGMNHQQYEALLGRDGPARAMARTERPAAAAPCVTCHGEDGLGRGGSYIPRLDIQNTTYLTAALEAYRSGSRQSGFMAHAASVPEADELAELAAWYGAMPVADPKGEAKSDAALMERGEELAYGRDPKKNVPACVACHGHGEGPKGALFPALSGQYEAYLVEQLHAFRERERGGTDRVTLMKKAAHDLTDGQIDALAAWYAAQPARKAEAGEPQQR</sequence>
<dbReference type="InterPro" id="IPR050597">
    <property type="entry name" value="Cytochrome_c_Oxidase_Subunit"/>
</dbReference>
<keyword evidence="4" id="KW-0249">Electron transport</keyword>
<evidence type="ECO:0000256" key="3">
    <source>
        <dbReference type="ARBA" id="ARBA00022723"/>
    </source>
</evidence>
<dbReference type="GO" id="GO:0046872">
    <property type="term" value="F:metal ion binding"/>
    <property type="evidence" value="ECO:0007669"/>
    <property type="project" value="UniProtKB-KW"/>
</dbReference>